<dbReference type="InterPro" id="IPR036023">
    <property type="entry name" value="MYSc_Myo9"/>
</dbReference>
<dbReference type="GO" id="GO:0005096">
    <property type="term" value="F:GTPase activator activity"/>
    <property type="evidence" value="ECO:0007669"/>
    <property type="project" value="InterPro"/>
</dbReference>
<feature type="binding site" evidence="18">
    <location>
        <begin position="240"/>
        <end position="247"/>
    </location>
    <ligand>
        <name>ATP</name>
        <dbReference type="ChEBI" id="CHEBI:30616"/>
    </ligand>
</feature>
<dbReference type="Gene3D" id="1.20.58.530">
    <property type="match status" value="2"/>
</dbReference>
<evidence type="ECO:0000256" key="13">
    <source>
        <dbReference type="ARBA" id="ARBA00023136"/>
    </source>
</evidence>
<dbReference type="Gene3D" id="1.20.120.720">
    <property type="entry name" value="Myosin VI head, motor domain, U50 subdomain"/>
    <property type="match status" value="1"/>
</dbReference>
<dbReference type="InterPro" id="IPR046987">
    <property type="entry name" value="Myo9"/>
</dbReference>
<dbReference type="GO" id="GO:0035556">
    <property type="term" value="P:intracellular signal transduction"/>
    <property type="evidence" value="ECO:0007669"/>
    <property type="project" value="InterPro"/>
</dbReference>
<comment type="similarity">
    <text evidence="18">Belongs to the TRAFAC class myosin-kinesin ATPase superfamily. Myosin family.</text>
</comment>
<feature type="domain" description="Ras-associating" evidence="20">
    <location>
        <begin position="15"/>
        <end position="113"/>
    </location>
</feature>
<dbReference type="PANTHER" id="PTHR46184:SF3">
    <property type="entry name" value="UNCONVENTIONAL MYOSIN-IXA"/>
    <property type="match status" value="1"/>
</dbReference>
<dbReference type="Gene3D" id="3.30.60.20">
    <property type="match status" value="1"/>
</dbReference>
<dbReference type="InterPro" id="IPR000159">
    <property type="entry name" value="RA_dom"/>
</dbReference>
<evidence type="ECO:0000256" key="5">
    <source>
        <dbReference type="ARBA" id="ARBA00022692"/>
    </source>
</evidence>
<dbReference type="InterPro" id="IPR036961">
    <property type="entry name" value="Kinesin_motor_dom_sf"/>
</dbReference>
<dbReference type="SUPFAM" id="SSF54236">
    <property type="entry name" value="Ubiquitin-like"/>
    <property type="match status" value="1"/>
</dbReference>
<keyword evidence="15" id="KW-0966">Cell projection</keyword>
<dbReference type="GO" id="GO:0016459">
    <property type="term" value="C:myosin complex"/>
    <property type="evidence" value="ECO:0007669"/>
    <property type="project" value="UniProtKB-KW"/>
</dbReference>
<keyword evidence="12 18" id="KW-0518">Myosin</keyword>
<dbReference type="SUPFAM" id="SSF57889">
    <property type="entry name" value="Cysteine-rich domain"/>
    <property type="match status" value="1"/>
</dbReference>
<dbReference type="Gene3D" id="3.10.20.90">
    <property type="entry name" value="Phosphatidylinositol 3-kinase Catalytic Subunit, Chain A, domain 1"/>
    <property type="match status" value="1"/>
</dbReference>
<dbReference type="GO" id="GO:0005737">
    <property type="term" value="C:cytoplasm"/>
    <property type="evidence" value="ECO:0007669"/>
    <property type="project" value="UniProtKB-SubCell"/>
</dbReference>
<dbReference type="CDD" id="cd01385">
    <property type="entry name" value="MYSc_Myo9"/>
    <property type="match status" value="1"/>
</dbReference>
<comment type="function">
    <text evidence="17">Myosins are actin-based motor molecules with ATPase activity. Unconventional myosins serve in intracellular movements. Regulates Rho by stimulating it's GTPase activity in neurons. Required for the regulation of neurite branching and motor neuron axon guidance.</text>
</comment>
<evidence type="ECO:0000256" key="7">
    <source>
        <dbReference type="ARBA" id="ARBA00022741"/>
    </source>
</evidence>
<evidence type="ECO:0000259" key="22">
    <source>
        <dbReference type="PROSITE" id="PS51456"/>
    </source>
</evidence>
<dbReference type="CDD" id="cd04406">
    <property type="entry name" value="RhoGAP_myosin_IXA"/>
    <property type="match status" value="1"/>
</dbReference>
<keyword evidence="8 18" id="KW-0067">ATP-binding</keyword>
<evidence type="ECO:0000256" key="11">
    <source>
        <dbReference type="ARBA" id="ARBA00023054"/>
    </source>
</evidence>
<dbReference type="Proteomes" id="UP000694700">
    <property type="component" value="Unplaced"/>
</dbReference>
<evidence type="ECO:0000256" key="3">
    <source>
        <dbReference type="ARBA" id="ARBA00004624"/>
    </source>
</evidence>
<keyword evidence="4" id="KW-0963">Cytoplasm</keyword>
<dbReference type="SMART" id="SM00314">
    <property type="entry name" value="RA"/>
    <property type="match status" value="1"/>
</dbReference>
<evidence type="ECO:0000256" key="16">
    <source>
        <dbReference type="ARBA" id="ARBA00034103"/>
    </source>
</evidence>
<dbReference type="Pfam" id="PF00620">
    <property type="entry name" value="RhoGAP"/>
    <property type="match status" value="1"/>
</dbReference>
<sequence length="1482" mass="170794">MSCHDAGGRRRYEDSEFTLQVYPGALSEGTIYCPVSARKITSAAEVIERVIERLQLDRARLYVLAEVKEFGGEEWILNPCDCPVQRMMLWPRMALENRLGGEDYRFLLREKDLDGSIRYGNLQMWLRVTEERRRMVERGLLPQPPAGQYADLCALPDLNERTLLENLRGRFRQEKIYTYVGGILIVLNPFKFLPIYNPKYVKMYDNHQLGKLEPHVYAVADAAYHAMLQRRRNQCIVISGESGSGKTQSTNFLIHHLTALSQKGFASGVEQIILGAGPVLEAFGNAKTAHNNNSSRFGKFIQVNYQESGTVRGAYVEKYLLEKSRLVYQEHSERNYHVFYYLLAGASEEERKAFHLLKPEEYHYLNQDCFTVEGEDLKHDFERLQLAMEMVGFLPATRKQIFSLLSAILLLGNIRYKKKTYRDDSVDIWNPEVLPVVSELLEVKEEMLFEALTTRKTVTVGERLIVPYKLSEAGTVRDSMAKSLYGALFDWIVFRTNHALLYNKDLEDSDKILSIGVLDIFGFEDYENNSFEQFCINFANETLQHYFNQHVFKLEQEEYRSEGISWHMIGYTDNTACIELISKKPTALLHLLDEECNFPQASNQTLLEKFKRQHEGNIYIEFPAVMEPAFIIRHYAGKVKYSVKDFREKNTDHMRPDIVALLKSSRKAFICGLMGIDPVATFRWAVIRAYFRALVAFRAAGKRHEEKTTSSGEKPLCVTDPGPVSDIRILHSNQGYYSLLKTKNKKNKKKTHLLDVKSLKYLSCLTLHDRITKSLLHLHKKKKPPSISAQFSVSLNKLMETLGQSEPYFVKCIRSNAEKLPLRFNEALVLRQLRYTGMLETVRIRRSGYSVKYSFQEFAHHFRVLLPAGFHASQTGIRQFLQSVDLETNGHQVGKSTVFLQERLRQRLQDQLHQEVLRRIVCLQRSFRTQQERRRFCRQRLAATLLQVQTLLLLLSAASFNVLFNIIIIISVLTGCKSVINTCCFFSRCLILREQRRGEKSLCETQRNPADVREEKRERPSSRSVDDSTMKSRSKRESRRQRELQHATFSLELLKVRSASVDETALSRRPPPDSPDSCELKQVQEKRESVVVIISMQKESPVECSSPEALHKPQPMDAQELAGETQDRANGLSSDPEPQTHRSPSSRPLQLDSRDSEPKKEVQKKCVSQSISISMKEKAFSPKRKHMGHIFKSTQYSIPTYCEFCSSLIWMMDKACVCKREFSSVLFNHISLSSRQFGVELSRLTSDERAVPLVVEKLINYIEMHGLYTEGIYRKSGSTNKSKELKQGLDTDVNSVNLDDYNIHVIASVLKQWLRDLPNPLMTFELYEEFLRAMGLQDKREVVQGVYSVIDQLSRTHLSTLERLIFHLVRISFQEETNRMSANALAIVFAPCILRCPDTTDPLQSVRDISKTTACVELIICEQMRKYKARLKDINTLEFAEIKAKSRLTHIRRSMVSPRLTQDLHPDAFPVKPRHTVKPHFP</sequence>
<dbReference type="PROSITE" id="PS51456">
    <property type="entry name" value="MYOSIN_MOTOR"/>
    <property type="match status" value="1"/>
</dbReference>
<evidence type="ECO:0000256" key="14">
    <source>
        <dbReference type="ARBA" id="ARBA00023175"/>
    </source>
</evidence>
<keyword evidence="14 18" id="KW-0505">Motor protein</keyword>
<evidence type="ECO:0000256" key="2">
    <source>
        <dbReference type="ARBA" id="ARBA00004496"/>
    </source>
</evidence>
<feature type="compositionally biased region" description="Polar residues" evidence="19">
    <location>
        <begin position="1131"/>
        <end position="1148"/>
    </location>
</feature>
<keyword evidence="11" id="KW-0175">Coiled coil</keyword>
<proteinExistence type="inferred from homology"/>
<dbReference type="SUPFAM" id="SSF52540">
    <property type="entry name" value="P-loop containing nucleoside triphosphate hydrolases"/>
    <property type="match status" value="1"/>
</dbReference>
<dbReference type="FunFam" id="1.20.120.720:FF:000003">
    <property type="entry name" value="Putative unconventional myosin-IXa"/>
    <property type="match status" value="1"/>
</dbReference>
<evidence type="ECO:0000256" key="18">
    <source>
        <dbReference type="PROSITE-ProRule" id="PRU00782"/>
    </source>
</evidence>
<evidence type="ECO:0000256" key="9">
    <source>
        <dbReference type="ARBA" id="ARBA00022989"/>
    </source>
</evidence>
<feature type="domain" description="Rho-GAP" evidence="21">
    <location>
        <begin position="1239"/>
        <end position="1427"/>
    </location>
</feature>
<name>A0A8C1SUT3_CYPCA</name>
<dbReference type="GO" id="GO:0000146">
    <property type="term" value="F:microfilament motor activity"/>
    <property type="evidence" value="ECO:0007669"/>
    <property type="project" value="InterPro"/>
</dbReference>
<keyword evidence="7 18" id="KW-0547">Nucleotide-binding</keyword>
<dbReference type="GO" id="GO:0005524">
    <property type="term" value="F:ATP binding"/>
    <property type="evidence" value="ECO:0007669"/>
    <property type="project" value="UniProtKB-UniRule"/>
</dbReference>
<dbReference type="SMART" id="SM00242">
    <property type="entry name" value="MYSc"/>
    <property type="match status" value="1"/>
</dbReference>
<dbReference type="InterPro" id="IPR008936">
    <property type="entry name" value="Rho_GTPase_activation_prot"/>
</dbReference>
<dbReference type="PROSITE" id="PS50238">
    <property type="entry name" value="RHOGAP"/>
    <property type="match status" value="1"/>
</dbReference>
<evidence type="ECO:0000259" key="20">
    <source>
        <dbReference type="PROSITE" id="PS50200"/>
    </source>
</evidence>
<dbReference type="InterPro" id="IPR029071">
    <property type="entry name" value="Ubiquitin-like_domsf"/>
</dbReference>
<dbReference type="InterPro" id="IPR001609">
    <property type="entry name" value="Myosin_head_motor_dom-like"/>
</dbReference>
<dbReference type="InterPro" id="IPR046349">
    <property type="entry name" value="C1-like_sf"/>
</dbReference>
<keyword evidence="5" id="KW-0812">Transmembrane</keyword>
<dbReference type="PANTHER" id="PTHR46184">
    <property type="entry name" value="UNCONVENTIONAL MYOSIN-IXB-LIKE PROTEIN"/>
    <property type="match status" value="1"/>
</dbReference>
<dbReference type="PROSITE" id="PS50200">
    <property type="entry name" value="RA"/>
    <property type="match status" value="1"/>
</dbReference>
<dbReference type="FunFam" id="1.10.555.10:FF:000009">
    <property type="entry name" value="unconventional myosin-IXa isoform X1"/>
    <property type="match status" value="1"/>
</dbReference>
<dbReference type="FunFam" id="3.40.850.10:FF:000008">
    <property type="entry name" value="Putative unconventional myosin-IXa"/>
    <property type="match status" value="1"/>
</dbReference>
<reference evidence="23" key="1">
    <citation type="submission" date="2025-08" db="UniProtKB">
        <authorList>
            <consortium name="Ensembl"/>
        </authorList>
    </citation>
    <scope>IDENTIFICATION</scope>
</reference>
<keyword evidence="18" id="KW-0009">Actin-binding</keyword>
<keyword evidence="9" id="KW-1133">Transmembrane helix</keyword>
<evidence type="ECO:0000256" key="10">
    <source>
        <dbReference type="ARBA" id="ARBA00023018"/>
    </source>
</evidence>
<dbReference type="Pfam" id="PF00063">
    <property type="entry name" value="Myosin_head"/>
    <property type="match status" value="2"/>
</dbReference>
<keyword evidence="13" id="KW-0472">Membrane</keyword>
<evidence type="ECO:0000256" key="6">
    <source>
        <dbReference type="ARBA" id="ARBA00022737"/>
    </source>
</evidence>
<evidence type="ECO:0000313" key="24">
    <source>
        <dbReference type="Proteomes" id="UP000694700"/>
    </source>
</evidence>
<comment type="subcellular location">
    <subcellularLocation>
        <location evidence="3">Cell projection</location>
        <location evidence="3">Growth cone</location>
    </subcellularLocation>
    <subcellularLocation>
        <location evidence="2">Cytoplasm</location>
    </subcellularLocation>
    <subcellularLocation>
        <location evidence="1">Membrane</location>
        <topology evidence="1">Single-pass membrane protein</topology>
    </subcellularLocation>
    <subcellularLocation>
        <location evidence="16">Synapse</location>
    </subcellularLocation>
</comment>
<dbReference type="GO" id="GO:0045198">
    <property type="term" value="P:establishment of epithelial cell apical/basal polarity"/>
    <property type="evidence" value="ECO:0007669"/>
    <property type="project" value="TreeGrafter"/>
</dbReference>
<dbReference type="GO" id="GO:0005884">
    <property type="term" value="C:actin filament"/>
    <property type="evidence" value="ECO:0007669"/>
    <property type="project" value="TreeGrafter"/>
</dbReference>
<organism evidence="23 24">
    <name type="scientific">Cyprinus carpio</name>
    <name type="common">Common carp</name>
    <dbReference type="NCBI Taxonomy" id="7962"/>
    <lineage>
        <taxon>Eukaryota</taxon>
        <taxon>Metazoa</taxon>
        <taxon>Chordata</taxon>
        <taxon>Craniata</taxon>
        <taxon>Vertebrata</taxon>
        <taxon>Euteleostomi</taxon>
        <taxon>Actinopterygii</taxon>
        <taxon>Neopterygii</taxon>
        <taxon>Teleostei</taxon>
        <taxon>Ostariophysi</taxon>
        <taxon>Cypriniformes</taxon>
        <taxon>Cyprinidae</taxon>
        <taxon>Cyprininae</taxon>
        <taxon>Cyprinus</taxon>
    </lineage>
</organism>
<dbReference type="InterPro" id="IPR027417">
    <property type="entry name" value="P-loop_NTPase"/>
</dbReference>
<dbReference type="FunFam" id="3.40.850.10:FF:000013">
    <property type="entry name" value="unconventional myosin-IXa isoform X1"/>
    <property type="match status" value="1"/>
</dbReference>
<dbReference type="GO" id="GO:0016020">
    <property type="term" value="C:membrane"/>
    <property type="evidence" value="ECO:0007669"/>
    <property type="project" value="UniProtKB-SubCell"/>
</dbReference>
<dbReference type="GO" id="GO:0045202">
    <property type="term" value="C:synapse"/>
    <property type="evidence" value="ECO:0007669"/>
    <property type="project" value="UniProtKB-SubCell"/>
</dbReference>
<evidence type="ECO:0000256" key="1">
    <source>
        <dbReference type="ARBA" id="ARBA00004167"/>
    </source>
</evidence>
<dbReference type="Gene3D" id="1.20.5.4820">
    <property type="match status" value="1"/>
</dbReference>
<dbReference type="SUPFAM" id="SSF48350">
    <property type="entry name" value="GTPase activation domain, GAP"/>
    <property type="match status" value="1"/>
</dbReference>
<evidence type="ECO:0000256" key="19">
    <source>
        <dbReference type="SAM" id="MobiDB-lite"/>
    </source>
</evidence>
<dbReference type="InterPro" id="IPR000198">
    <property type="entry name" value="RhoGAP_dom"/>
</dbReference>
<accession>A0A8C1SUT3</accession>
<keyword evidence="10" id="KW-0770">Synapse</keyword>
<dbReference type="Pfam" id="PF00788">
    <property type="entry name" value="RA"/>
    <property type="match status" value="1"/>
</dbReference>
<evidence type="ECO:0000259" key="21">
    <source>
        <dbReference type="PROSITE" id="PS50238"/>
    </source>
</evidence>
<feature type="region of interest" description="Actin-binding" evidence="18">
    <location>
        <begin position="795"/>
        <end position="817"/>
    </location>
</feature>
<evidence type="ECO:0000256" key="12">
    <source>
        <dbReference type="ARBA" id="ARBA00023123"/>
    </source>
</evidence>
<feature type="region of interest" description="Disordered" evidence="19">
    <location>
        <begin position="1003"/>
        <end position="1044"/>
    </location>
</feature>
<dbReference type="GO" id="GO:0048731">
    <property type="term" value="P:system development"/>
    <property type="evidence" value="ECO:0007669"/>
    <property type="project" value="UniProtKB-ARBA"/>
</dbReference>
<dbReference type="PRINTS" id="PR00193">
    <property type="entry name" value="MYOSINHEAVY"/>
</dbReference>
<dbReference type="Gene3D" id="3.40.850.10">
    <property type="entry name" value="Kinesin motor domain"/>
    <property type="match status" value="2"/>
</dbReference>
<dbReference type="FunFam" id="1.20.58.530:FF:000005">
    <property type="entry name" value="unconventional myosin-IXa isoform X1"/>
    <property type="match status" value="1"/>
</dbReference>
<feature type="region of interest" description="Disordered" evidence="19">
    <location>
        <begin position="1062"/>
        <end position="1083"/>
    </location>
</feature>
<protein>
    <submittedName>
        <fullName evidence="23">Myosin IXAb</fullName>
    </submittedName>
</protein>
<feature type="compositionally biased region" description="Basic and acidic residues" evidence="19">
    <location>
        <begin position="1010"/>
        <end position="1030"/>
    </location>
</feature>
<dbReference type="Gene3D" id="1.10.10.820">
    <property type="match status" value="1"/>
</dbReference>
<feature type="domain" description="Myosin motor" evidence="22">
    <location>
        <begin position="147"/>
        <end position="913"/>
    </location>
</feature>
<dbReference type="GO" id="GO:0044295">
    <property type="term" value="C:axonal growth cone"/>
    <property type="evidence" value="ECO:0007669"/>
    <property type="project" value="TreeGrafter"/>
</dbReference>
<evidence type="ECO:0000313" key="23">
    <source>
        <dbReference type="Ensembl" id="ENSCCRP00015013391.1"/>
    </source>
</evidence>
<feature type="region of interest" description="Disordered" evidence="19">
    <location>
        <begin position="1099"/>
        <end position="1169"/>
    </location>
</feature>
<evidence type="ECO:0000256" key="15">
    <source>
        <dbReference type="ARBA" id="ARBA00023273"/>
    </source>
</evidence>
<dbReference type="Ensembl" id="ENSCCRT00015013869.1">
    <property type="protein sequence ID" value="ENSCCRP00015013391.1"/>
    <property type="gene ID" value="ENSCCRG00015002695.1"/>
</dbReference>
<dbReference type="FunFam" id="1.10.10.820:FF:000003">
    <property type="entry name" value="unconventional myosin-IXa isoform X1"/>
    <property type="match status" value="1"/>
</dbReference>
<dbReference type="FunFam" id="3.10.20.90:FF:000121">
    <property type="entry name" value="unconventional myosin-IXa isoform X1"/>
    <property type="match status" value="1"/>
</dbReference>
<dbReference type="GO" id="GO:0051015">
    <property type="term" value="F:actin filament binding"/>
    <property type="evidence" value="ECO:0007669"/>
    <property type="project" value="TreeGrafter"/>
</dbReference>
<dbReference type="Gene3D" id="1.10.555.10">
    <property type="entry name" value="Rho GTPase activation protein"/>
    <property type="match status" value="1"/>
</dbReference>
<dbReference type="SMART" id="SM00324">
    <property type="entry name" value="RhoGAP"/>
    <property type="match status" value="1"/>
</dbReference>
<evidence type="ECO:0000256" key="17">
    <source>
        <dbReference type="ARBA" id="ARBA00045589"/>
    </source>
</evidence>
<evidence type="ECO:0000256" key="4">
    <source>
        <dbReference type="ARBA" id="ARBA00022490"/>
    </source>
</evidence>
<feature type="compositionally biased region" description="Basic and acidic residues" evidence="19">
    <location>
        <begin position="1152"/>
        <end position="1164"/>
    </location>
</feature>
<keyword evidence="6" id="KW-0677">Repeat</keyword>
<evidence type="ECO:0000256" key="8">
    <source>
        <dbReference type="ARBA" id="ARBA00022840"/>
    </source>
</evidence>